<proteinExistence type="predicted"/>
<protein>
    <submittedName>
        <fullName evidence="1">Uncharacterized protein</fullName>
    </submittedName>
</protein>
<dbReference type="Proteomes" id="UP001147747">
    <property type="component" value="Unassembled WGS sequence"/>
</dbReference>
<organism evidence="1 2">
    <name type="scientific">Penicillium cosmopolitanum</name>
    <dbReference type="NCBI Taxonomy" id="1131564"/>
    <lineage>
        <taxon>Eukaryota</taxon>
        <taxon>Fungi</taxon>
        <taxon>Dikarya</taxon>
        <taxon>Ascomycota</taxon>
        <taxon>Pezizomycotina</taxon>
        <taxon>Eurotiomycetes</taxon>
        <taxon>Eurotiomycetidae</taxon>
        <taxon>Eurotiales</taxon>
        <taxon>Aspergillaceae</taxon>
        <taxon>Penicillium</taxon>
    </lineage>
</organism>
<name>A0A9W9WAS7_9EURO</name>
<comment type="caution">
    <text evidence="1">The sequence shown here is derived from an EMBL/GenBank/DDBJ whole genome shotgun (WGS) entry which is preliminary data.</text>
</comment>
<accession>A0A9W9WAS7</accession>
<dbReference type="EMBL" id="JAPZBU010000003">
    <property type="protein sequence ID" value="KAJ5414085.1"/>
    <property type="molecule type" value="Genomic_DNA"/>
</dbReference>
<dbReference type="AlphaFoldDB" id="A0A9W9WAS7"/>
<dbReference type="GeneID" id="81364329"/>
<evidence type="ECO:0000313" key="2">
    <source>
        <dbReference type="Proteomes" id="UP001147747"/>
    </source>
</evidence>
<reference evidence="1" key="1">
    <citation type="submission" date="2022-12" db="EMBL/GenBank/DDBJ databases">
        <authorList>
            <person name="Petersen C."/>
        </authorList>
    </citation>
    <scope>NUCLEOTIDE SEQUENCE</scope>
    <source>
        <strain evidence="1">IBT 29677</strain>
    </source>
</reference>
<dbReference type="RefSeq" id="XP_056493931.1">
    <property type="nucleotide sequence ID" value="XM_056625349.1"/>
</dbReference>
<sequence length="59" mass="6572">MPLDFFEIPRLAFKKSADMVPFVLGETAITDDNTRLEQLGALVGHITTNAIDHDLDEKT</sequence>
<keyword evidence="2" id="KW-1185">Reference proteome</keyword>
<gene>
    <name evidence="1" type="ORF">N7509_000712</name>
</gene>
<reference evidence="1" key="2">
    <citation type="journal article" date="2023" name="IMA Fungus">
        <title>Comparative genomic study of the Penicillium genus elucidates a diverse pangenome and 15 lateral gene transfer events.</title>
        <authorList>
            <person name="Petersen C."/>
            <person name="Sorensen T."/>
            <person name="Nielsen M.R."/>
            <person name="Sondergaard T.E."/>
            <person name="Sorensen J.L."/>
            <person name="Fitzpatrick D.A."/>
            <person name="Frisvad J.C."/>
            <person name="Nielsen K.L."/>
        </authorList>
    </citation>
    <scope>NUCLEOTIDE SEQUENCE</scope>
    <source>
        <strain evidence="1">IBT 29677</strain>
    </source>
</reference>
<evidence type="ECO:0000313" key="1">
    <source>
        <dbReference type="EMBL" id="KAJ5414085.1"/>
    </source>
</evidence>